<evidence type="ECO:0000313" key="1">
    <source>
        <dbReference type="EMBL" id="HIZ74069.1"/>
    </source>
</evidence>
<sequence length="165" mass="19124">MRPMRLFKREIKDEEILREILEECDVVRLGGFDEDGMFIVPVNYGYELENIGGKMHLRLYIHGAKEGRKAEAFAKNASVAVEMDCCHEVITGDYTCSYSYAYRSIMGNGRIHVLTEKEKQIHALTKIMEHLAPDAEIRFRPEMLERTAVFCIDVEDFTGKERKKK</sequence>
<dbReference type="AlphaFoldDB" id="A0A9D2G6Q1"/>
<dbReference type="InterPro" id="IPR012349">
    <property type="entry name" value="Split_barrel_FMN-bd"/>
</dbReference>
<evidence type="ECO:0000313" key="2">
    <source>
        <dbReference type="Proteomes" id="UP000824116"/>
    </source>
</evidence>
<dbReference type="SUPFAM" id="SSF50475">
    <property type="entry name" value="FMN-binding split barrel"/>
    <property type="match status" value="1"/>
</dbReference>
<dbReference type="Pfam" id="PF12900">
    <property type="entry name" value="Pyridox_ox_2"/>
    <property type="match status" value="1"/>
</dbReference>
<organism evidence="1 2">
    <name type="scientific">Candidatus Mediterraneibacter stercoravium</name>
    <dbReference type="NCBI Taxonomy" id="2838685"/>
    <lineage>
        <taxon>Bacteria</taxon>
        <taxon>Bacillati</taxon>
        <taxon>Bacillota</taxon>
        <taxon>Clostridia</taxon>
        <taxon>Lachnospirales</taxon>
        <taxon>Lachnospiraceae</taxon>
        <taxon>Mediterraneibacter</taxon>
    </lineage>
</organism>
<reference evidence="1" key="1">
    <citation type="journal article" date="2021" name="PeerJ">
        <title>Extensive microbial diversity within the chicken gut microbiome revealed by metagenomics and culture.</title>
        <authorList>
            <person name="Gilroy R."/>
            <person name="Ravi A."/>
            <person name="Getino M."/>
            <person name="Pursley I."/>
            <person name="Horton D.L."/>
            <person name="Alikhan N.F."/>
            <person name="Baker D."/>
            <person name="Gharbi K."/>
            <person name="Hall N."/>
            <person name="Watson M."/>
            <person name="Adriaenssens E.M."/>
            <person name="Foster-Nyarko E."/>
            <person name="Jarju S."/>
            <person name="Secka A."/>
            <person name="Antonio M."/>
            <person name="Oren A."/>
            <person name="Chaudhuri R.R."/>
            <person name="La Ragione R."/>
            <person name="Hildebrand F."/>
            <person name="Pallen M.J."/>
        </authorList>
    </citation>
    <scope>NUCLEOTIDE SEQUENCE</scope>
    <source>
        <strain evidence="1">CHK196-3914</strain>
    </source>
</reference>
<accession>A0A9D2G6Q1</accession>
<dbReference type="InterPro" id="IPR024747">
    <property type="entry name" value="Pyridox_Oxase-rel"/>
</dbReference>
<comment type="caution">
    <text evidence="1">The sequence shown here is derived from an EMBL/GenBank/DDBJ whole genome shotgun (WGS) entry which is preliminary data.</text>
</comment>
<dbReference type="Gene3D" id="2.30.110.10">
    <property type="entry name" value="Electron Transport, Fmn-binding Protein, Chain A"/>
    <property type="match status" value="1"/>
</dbReference>
<proteinExistence type="predicted"/>
<name>A0A9D2G6Q1_9FIRM</name>
<reference evidence="1" key="2">
    <citation type="submission" date="2021-04" db="EMBL/GenBank/DDBJ databases">
        <authorList>
            <person name="Gilroy R."/>
        </authorList>
    </citation>
    <scope>NUCLEOTIDE SEQUENCE</scope>
    <source>
        <strain evidence="1">CHK196-3914</strain>
    </source>
</reference>
<gene>
    <name evidence="1" type="ORF">H9723_02330</name>
</gene>
<dbReference type="PANTHER" id="PTHR34071:SF2">
    <property type="entry name" value="FLAVIN-NUCLEOTIDE-BINDING PROTEIN"/>
    <property type="match status" value="1"/>
</dbReference>
<dbReference type="EMBL" id="DXAY01000052">
    <property type="protein sequence ID" value="HIZ74069.1"/>
    <property type="molecule type" value="Genomic_DNA"/>
</dbReference>
<dbReference type="Proteomes" id="UP000824116">
    <property type="component" value="Unassembled WGS sequence"/>
</dbReference>
<protein>
    <submittedName>
        <fullName evidence="1">Pyridoxamine 5'-phosphate oxidase family protein</fullName>
    </submittedName>
</protein>
<dbReference type="PANTHER" id="PTHR34071">
    <property type="entry name" value="5-NITROIMIDAZOLE ANTIBIOTICS RESISTANCE PROTEIN, NIMA-FAMILY-RELATED PROTEIN-RELATED"/>
    <property type="match status" value="1"/>
</dbReference>